<sequence>MPRNVDGAGTFHRKPDLILVEKLDALTDSISWMSPKVIAECTSQAWKPSLTLMKTLHTKAYLVLLDQPWRRFVLALSIVKQDIRVHFYDHSGCSVSPAFNIHSNPRAFVTILAAVMFGSRLCIGFDPTITVKPVRP</sequence>
<feature type="non-terminal residue" evidence="2">
    <location>
        <position position="136"/>
    </location>
</feature>
<dbReference type="Pfam" id="PF17667">
    <property type="entry name" value="Pkinase_fungal"/>
    <property type="match status" value="1"/>
</dbReference>
<dbReference type="InParanoid" id="A0A0C2ZMD3"/>
<accession>A0A0C2ZMD3</accession>
<gene>
    <name evidence="2" type="ORF">SCLCIDRAFT_138208</name>
</gene>
<dbReference type="Proteomes" id="UP000053989">
    <property type="component" value="Unassembled WGS sequence"/>
</dbReference>
<reference evidence="2 3" key="1">
    <citation type="submission" date="2014-04" db="EMBL/GenBank/DDBJ databases">
        <authorList>
            <consortium name="DOE Joint Genome Institute"/>
            <person name="Kuo A."/>
            <person name="Kohler A."/>
            <person name="Nagy L.G."/>
            <person name="Floudas D."/>
            <person name="Copeland A."/>
            <person name="Barry K.W."/>
            <person name="Cichocki N."/>
            <person name="Veneault-Fourrey C."/>
            <person name="LaButti K."/>
            <person name="Lindquist E.A."/>
            <person name="Lipzen A."/>
            <person name="Lundell T."/>
            <person name="Morin E."/>
            <person name="Murat C."/>
            <person name="Sun H."/>
            <person name="Tunlid A."/>
            <person name="Henrissat B."/>
            <person name="Grigoriev I.V."/>
            <person name="Hibbett D.S."/>
            <person name="Martin F."/>
            <person name="Nordberg H.P."/>
            <person name="Cantor M.N."/>
            <person name="Hua S.X."/>
        </authorList>
    </citation>
    <scope>NUCLEOTIDE SEQUENCE [LARGE SCALE GENOMIC DNA]</scope>
    <source>
        <strain evidence="2 3">Foug A</strain>
    </source>
</reference>
<dbReference type="OrthoDB" id="5584477at2759"/>
<dbReference type="InterPro" id="IPR040976">
    <property type="entry name" value="Pkinase_fungal"/>
</dbReference>
<evidence type="ECO:0000259" key="1">
    <source>
        <dbReference type="Pfam" id="PF17667"/>
    </source>
</evidence>
<reference evidence="3" key="2">
    <citation type="submission" date="2015-01" db="EMBL/GenBank/DDBJ databases">
        <title>Evolutionary Origins and Diversification of the Mycorrhizal Mutualists.</title>
        <authorList>
            <consortium name="DOE Joint Genome Institute"/>
            <consortium name="Mycorrhizal Genomics Consortium"/>
            <person name="Kohler A."/>
            <person name="Kuo A."/>
            <person name="Nagy L.G."/>
            <person name="Floudas D."/>
            <person name="Copeland A."/>
            <person name="Barry K.W."/>
            <person name="Cichocki N."/>
            <person name="Veneault-Fourrey C."/>
            <person name="LaButti K."/>
            <person name="Lindquist E.A."/>
            <person name="Lipzen A."/>
            <person name="Lundell T."/>
            <person name="Morin E."/>
            <person name="Murat C."/>
            <person name="Riley R."/>
            <person name="Ohm R."/>
            <person name="Sun H."/>
            <person name="Tunlid A."/>
            <person name="Henrissat B."/>
            <person name="Grigoriev I.V."/>
            <person name="Hibbett D.S."/>
            <person name="Martin F."/>
        </authorList>
    </citation>
    <scope>NUCLEOTIDE SEQUENCE [LARGE SCALE GENOMIC DNA]</scope>
    <source>
        <strain evidence="3">Foug A</strain>
    </source>
</reference>
<dbReference type="HOGENOM" id="CLU_134179_0_0_1"/>
<dbReference type="EMBL" id="KN822170">
    <property type="protein sequence ID" value="KIM53782.1"/>
    <property type="molecule type" value="Genomic_DNA"/>
</dbReference>
<name>A0A0C2ZMD3_9AGAM</name>
<dbReference type="AlphaFoldDB" id="A0A0C2ZMD3"/>
<organism evidence="2 3">
    <name type="scientific">Scleroderma citrinum Foug A</name>
    <dbReference type="NCBI Taxonomy" id="1036808"/>
    <lineage>
        <taxon>Eukaryota</taxon>
        <taxon>Fungi</taxon>
        <taxon>Dikarya</taxon>
        <taxon>Basidiomycota</taxon>
        <taxon>Agaricomycotina</taxon>
        <taxon>Agaricomycetes</taxon>
        <taxon>Agaricomycetidae</taxon>
        <taxon>Boletales</taxon>
        <taxon>Sclerodermatineae</taxon>
        <taxon>Sclerodermataceae</taxon>
        <taxon>Scleroderma</taxon>
    </lineage>
</organism>
<evidence type="ECO:0000313" key="2">
    <source>
        <dbReference type="EMBL" id="KIM53782.1"/>
    </source>
</evidence>
<feature type="domain" description="Fungal-type protein kinase" evidence="1">
    <location>
        <begin position="14"/>
        <end position="131"/>
    </location>
</feature>
<proteinExistence type="predicted"/>
<protein>
    <recommendedName>
        <fullName evidence="1">Fungal-type protein kinase domain-containing protein</fullName>
    </recommendedName>
</protein>
<keyword evidence="3" id="KW-1185">Reference proteome</keyword>
<evidence type="ECO:0000313" key="3">
    <source>
        <dbReference type="Proteomes" id="UP000053989"/>
    </source>
</evidence>